<dbReference type="Proteomes" id="UP000887574">
    <property type="component" value="Unplaced"/>
</dbReference>
<protein>
    <submittedName>
        <fullName evidence="2">Uncharacterized protein</fullName>
    </submittedName>
</protein>
<organism evidence="1 2">
    <name type="scientific">Ditylenchus dipsaci</name>
    <dbReference type="NCBI Taxonomy" id="166011"/>
    <lineage>
        <taxon>Eukaryota</taxon>
        <taxon>Metazoa</taxon>
        <taxon>Ecdysozoa</taxon>
        <taxon>Nematoda</taxon>
        <taxon>Chromadorea</taxon>
        <taxon>Rhabditida</taxon>
        <taxon>Tylenchina</taxon>
        <taxon>Tylenchomorpha</taxon>
        <taxon>Sphaerularioidea</taxon>
        <taxon>Anguinidae</taxon>
        <taxon>Anguininae</taxon>
        <taxon>Ditylenchus</taxon>
    </lineage>
</organism>
<keyword evidence="1" id="KW-1185">Reference proteome</keyword>
<reference evidence="2" key="1">
    <citation type="submission" date="2022-11" db="UniProtKB">
        <authorList>
            <consortium name="WormBaseParasite"/>
        </authorList>
    </citation>
    <scope>IDENTIFICATION</scope>
</reference>
<proteinExistence type="predicted"/>
<accession>A0A915D8A6</accession>
<evidence type="ECO:0000313" key="1">
    <source>
        <dbReference type="Proteomes" id="UP000887574"/>
    </source>
</evidence>
<dbReference type="AlphaFoldDB" id="A0A915D8A6"/>
<name>A0A915D8A6_9BILA</name>
<sequence length="101" mass="11766">MCQTLVEQQKALEIYLMRWDKMHLNLKPEEWMTIKKMVGLLEPLESASNQLCRANEPISVQFPIARALTADIYAITDPELRVIRGKLLGMLVEKFDVEYEK</sequence>
<dbReference type="WBParaSite" id="jg16509">
    <property type="protein sequence ID" value="jg16509"/>
    <property type="gene ID" value="jg16509"/>
</dbReference>
<evidence type="ECO:0000313" key="2">
    <source>
        <dbReference type="WBParaSite" id="jg16509"/>
    </source>
</evidence>